<protein>
    <submittedName>
        <fullName evidence="3">Uncharacterized protein</fullName>
    </submittedName>
</protein>
<keyword evidence="1" id="KW-0175">Coiled coil</keyword>
<accession>A0A8S1U5A1</accession>
<comment type="caution">
    <text evidence="3">The sequence shown here is derived from an EMBL/GenBank/DDBJ whole genome shotgun (WGS) entry which is preliminary data.</text>
</comment>
<name>A0A8S1U5A1_9CILI</name>
<evidence type="ECO:0000313" key="3">
    <source>
        <dbReference type="EMBL" id="CAD8160020.1"/>
    </source>
</evidence>
<proteinExistence type="predicted"/>
<evidence type="ECO:0000256" key="2">
    <source>
        <dbReference type="SAM" id="MobiDB-lite"/>
    </source>
</evidence>
<feature type="compositionally biased region" description="Basic and acidic residues" evidence="2">
    <location>
        <begin position="603"/>
        <end position="617"/>
    </location>
</feature>
<evidence type="ECO:0000256" key="1">
    <source>
        <dbReference type="SAM" id="Coils"/>
    </source>
</evidence>
<feature type="coiled-coil region" evidence="1">
    <location>
        <begin position="238"/>
        <end position="290"/>
    </location>
</feature>
<feature type="coiled-coil region" evidence="1">
    <location>
        <begin position="48"/>
        <end position="75"/>
    </location>
</feature>
<dbReference type="OrthoDB" id="310049at2759"/>
<feature type="coiled-coil region" evidence="1">
    <location>
        <begin position="101"/>
        <end position="128"/>
    </location>
</feature>
<keyword evidence="4" id="KW-1185">Reference proteome</keyword>
<dbReference type="EMBL" id="CAJJDO010000034">
    <property type="protein sequence ID" value="CAD8160020.1"/>
    <property type="molecule type" value="Genomic_DNA"/>
</dbReference>
<feature type="compositionally biased region" description="Basic and acidic residues" evidence="2">
    <location>
        <begin position="568"/>
        <end position="578"/>
    </location>
</feature>
<evidence type="ECO:0000313" key="4">
    <source>
        <dbReference type="Proteomes" id="UP000689195"/>
    </source>
</evidence>
<gene>
    <name evidence="3" type="ORF">PPENT_87.1.T0340112</name>
</gene>
<organism evidence="3 4">
    <name type="scientific">Paramecium pentaurelia</name>
    <dbReference type="NCBI Taxonomy" id="43138"/>
    <lineage>
        <taxon>Eukaryota</taxon>
        <taxon>Sar</taxon>
        <taxon>Alveolata</taxon>
        <taxon>Ciliophora</taxon>
        <taxon>Intramacronucleata</taxon>
        <taxon>Oligohymenophorea</taxon>
        <taxon>Peniculida</taxon>
        <taxon>Parameciidae</taxon>
        <taxon>Paramecium</taxon>
    </lineage>
</organism>
<feature type="region of interest" description="Disordered" evidence="2">
    <location>
        <begin position="567"/>
        <end position="624"/>
    </location>
</feature>
<dbReference type="AlphaFoldDB" id="A0A8S1U5A1"/>
<feature type="coiled-coil region" evidence="1">
    <location>
        <begin position="152"/>
        <end position="207"/>
    </location>
</feature>
<sequence>MLSISQTQKSLQVHSQQKLHRQNLYSRNRTLDNVEANKLRAKYIIHDKESLYEEIQKLKQENNQLKLTLRQFQSQIQYFKREVQSISKDEGTPTKSYPRLKQGYLEKITRLEEENIKLQQQLAEQQQYIGQLQSPLNKNNVENLCMSLSEDNMKLAQMIQQQEQSVNQAQSQYNKMNVKYNAILNKYKQLKNLNAQLLLEIAELKKKDTLFLERPQQKDNKKVEEQLQLDFDQALVDLRNERQKIKYLENMMQKMQAENQEQIDNLEKKLSDQKRQYETLQREYDLEKIQKYQSKRTILIKNNGPQQPEEQVQQQEENELQKKKIINVEKNQILTIARQVKLNLIGLKISLQQVEQYLLTHDTLTQHQLKQNLSNRIFGLQFLEQIEMAAIYLADVENENETTTSARVRSIFKTLMENYQILTSQQLNNINQQIMKKKNEISDILIKKYPETYTNGYINIDIYLEVLQQVEITLSKLEIDHFYALITKQNRQQRILLQQIHSPFDINQNEQEDDQDEQLQINDINHDISKNDQQSQNKIITIHNRQESELINLIEDEDEIDNKNSLMKNKEDDKDQKQELSNGEEQLPDDDKNPFQDVQNEDPDLKMIDSQDLRKQSQPDLQQF</sequence>
<dbReference type="Proteomes" id="UP000689195">
    <property type="component" value="Unassembled WGS sequence"/>
</dbReference>
<reference evidence="3" key="1">
    <citation type="submission" date="2021-01" db="EMBL/GenBank/DDBJ databases">
        <authorList>
            <consortium name="Genoscope - CEA"/>
            <person name="William W."/>
        </authorList>
    </citation>
    <scope>NUCLEOTIDE SEQUENCE</scope>
</reference>